<name>A0A132MLM0_9ACTN</name>
<gene>
    <name evidence="3" type="ORF">TH66_22225</name>
</gene>
<dbReference type="PANTHER" id="PTHR32125:SF4">
    <property type="entry name" value="2-C-METHYL-D-ERYTHRITOL 4-PHOSPHATE CYTIDYLYLTRANSFERASE, CHLOROPLASTIC"/>
    <property type="match status" value="1"/>
</dbReference>
<dbReference type="GO" id="GO:0050518">
    <property type="term" value="F:2-C-methyl-D-erythritol 4-phosphate cytidylyltransferase activity"/>
    <property type="evidence" value="ECO:0007669"/>
    <property type="project" value="TreeGrafter"/>
</dbReference>
<dbReference type="PANTHER" id="PTHR32125">
    <property type="entry name" value="2-C-METHYL-D-ERYTHRITOL 4-PHOSPHATE CYTIDYLYLTRANSFERASE, CHLOROPLASTIC"/>
    <property type="match status" value="1"/>
</dbReference>
<dbReference type="AlphaFoldDB" id="A0A132MLM0"/>
<protein>
    <recommendedName>
        <fullName evidence="5">2-C-methyl-D-erythritol 4-phosphate cytidylyltransferase</fullName>
    </recommendedName>
</protein>
<dbReference type="InterPro" id="IPR029044">
    <property type="entry name" value="Nucleotide-diphossugar_trans"/>
</dbReference>
<dbReference type="Pfam" id="PF01128">
    <property type="entry name" value="IspD"/>
    <property type="match status" value="1"/>
</dbReference>
<evidence type="ECO:0000256" key="1">
    <source>
        <dbReference type="ARBA" id="ARBA00022679"/>
    </source>
</evidence>
<accession>A0A132MLM0</accession>
<proteinExistence type="predicted"/>
<dbReference type="EMBL" id="JYIJ01000019">
    <property type="protein sequence ID" value="KWW98321.1"/>
    <property type="molecule type" value="Genomic_DNA"/>
</dbReference>
<keyword evidence="1" id="KW-0808">Transferase</keyword>
<reference evidence="3 4" key="1">
    <citation type="submission" date="2015-02" db="EMBL/GenBank/DDBJ databases">
        <title>Physiological reanalysis, assessment of diazotrophy, and genome sequences of multiple isolates of Streptomyces thermoautotrophicus.</title>
        <authorList>
            <person name="MacKellar D.C."/>
            <person name="Lieber L."/>
            <person name="Norman J."/>
            <person name="Bolger A."/>
            <person name="Tobin C."/>
            <person name="Murray J.W."/>
            <person name="Prell J."/>
        </authorList>
    </citation>
    <scope>NUCLEOTIDE SEQUENCE [LARGE SCALE GENOMIC DNA]</scope>
    <source>
        <strain evidence="3 4">UBT1</strain>
    </source>
</reference>
<dbReference type="InterPro" id="IPR050088">
    <property type="entry name" value="IspD/TarI_cytidylyltransf_bact"/>
</dbReference>
<keyword evidence="2" id="KW-0548">Nucleotidyltransferase</keyword>
<evidence type="ECO:0008006" key="5">
    <source>
        <dbReference type="Google" id="ProtNLM"/>
    </source>
</evidence>
<dbReference type="CDD" id="cd02516">
    <property type="entry name" value="CDP-ME_synthetase"/>
    <property type="match status" value="1"/>
</dbReference>
<evidence type="ECO:0000313" key="4">
    <source>
        <dbReference type="Proteomes" id="UP000070659"/>
    </source>
</evidence>
<dbReference type="SUPFAM" id="SSF53448">
    <property type="entry name" value="Nucleotide-diphospho-sugar transferases"/>
    <property type="match status" value="1"/>
</dbReference>
<comment type="caution">
    <text evidence="3">The sequence shown here is derived from an EMBL/GenBank/DDBJ whole genome shotgun (WGS) entry which is preliminary data.</text>
</comment>
<evidence type="ECO:0000256" key="2">
    <source>
        <dbReference type="ARBA" id="ARBA00022695"/>
    </source>
</evidence>
<evidence type="ECO:0000313" key="3">
    <source>
        <dbReference type="EMBL" id="KWW98321.1"/>
    </source>
</evidence>
<dbReference type="PATRIC" id="fig|1469144.8.peg.1095"/>
<dbReference type="Proteomes" id="UP000070659">
    <property type="component" value="Unassembled WGS sequence"/>
</dbReference>
<sequence length="234" mass="24656">MLAGGRGSRFGADRNKAFLPVAGRLVAAWSLRAFAALPEIGRLVFVVRAEDRDLAERMLAEDLPGVPVDLVTGGATRHGSEYNALRHLAPAIRAGQVGCVLLHDAARPVVDPALVRRVLAAARRHGGALPGLPAERLVPVGPDDTVHGGVQPDLVRVQTPQAFQAVPLLAAYEAAERDGFDGSDTSACVERYAPGLRVQCVPGDPRNLKVTYAPDLLLAERFLAGQDTAAKATG</sequence>
<dbReference type="Gene3D" id="3.90.550.10">
    <property type="entry name" value="Spore Coat Polysaccharide Biosynthesis Protein SpsA, Chain A"/>
    <property type="match status" value="1"/>
</dbReference>
<dbReference type="InterPro" id="IPR034683">
    <property type="entry name" value="IspD/TarI"/>
</dbReference>
<organism evidence="3 4">
    <name type="scientific">Carbonactinospora thermoautotrophica</name>
    <dbReference type="NCBI Taxonomy" id="1469144"/>
    <lineage>
        <taxon>Bacteria</taxon>
        <taxon>Bacillati</taxon>
        <taxon>Actinomycetota</taxon>
        <taxon>Actinomycetes</taxon>
        <taxon>Kitasatosporales</taxon>
        <taxon>Carbonactinosporaceae</taxon>
        <taxon>Carbonactinospora</taxon>
    </lineage>
</organism>